<proteinExistence type="predicted"/>
<reference evidence="1 2" key="1">
    <citation type="submission" date="2019-03" db="EMBL/GenBank/DDBJ databases">
        <title>Genomic Encyclopedia of Type Strains, Phase IV (KMG-IV): sequencing the most valuable type-strain genomes for metagenomic binning, comparative biology and taxonomic classification.</title>
        <authorList>
            <person name="Goeker M."/>
        </authorList>
    </citation>
    <scope>NUCLEOTIDE SEQUENCE [LARGE SCALE GENOMIC DNA]</scope>
    <source>
        <strain evidence="1 2">DSM 100556</strain>
    </source>
</reference>
<dbReference type="AlphaFoldDB" id="A0A4R1QLW6"/>
<evidence type="ECO:0000313" key="2">
    <source>
        <dbReference type="Proteomes" id="UP000295718"/>
    </source>
</evidence>
<evidence type="ECO:0000313" key="1">
    <source>
        <dbReference type="EMBL" id="TCL53751.1"/>
    </source>
</evidence>
<dbReference type="STRING" id="1469948.GCA_000732725_01688"/>
<gene>
    <name evidence="1" type="ORF">EDD76_12610</name>
</gene>
<organism evidence="1 2">
    <name type="scientific">Kineothrix alysoides</name>
    <dbReference type="NCBI Taxonomy" id="1469948"/>
    <lineage>
        <taxon>Bacteria</taxon>
        <taxon>Bacillati</taxon>
        <taxon>Bacillota</taxon>
        <taxon>Clostridia</taxon>
        <taxon>Lachnospirales</taxon>
        <taxon>Lachnospiraceae</taxon>
        <taxon>Kineothrix</taxon>
    </lineage>
</organism>
<dbReference type="EMBL" id="SLUO01000026">
    <property type="protein sequence ID" value="TCL53751.1"/>
    <property type="molecule type" value="Genomic_DNA"/>
</dbReference>
<keyword evidence="2" id="KW-1185">Reference proteome</keyword>
<protein>
    <submittedName>
        <fullName evidence="1">C_GCAxxG_C_C family probable redox protein</fullName>
    </submittedName>
</protein>
<dbReference type="Proteomes" id="UP000295718">
    <property type="component" value="Unassembled WGS sequence"/>
</dbReference>
<dbReference type="Pfam" id="PF09719">
    <property type="entry name" value="C_GCAxxG_C_C"/>
    <property type="match status" value="1"/>
</dbReference>
<dbReference type="InterPro" id="IPR010181">
    <property type="entry name" value="CGCAxxGCC_motif"/>
</dbReference>
<sequence>MKSKVNEALACFNSGFDCSQAILSAYCEEFGLEKETALKLSCGFAAGMGRLGETCGAVTGAYMLIGLKYGKYLPHDNQSKEKVFELVQEFERRFVERNQSTNCRELLGFDLKNCDKEKALPVIRQVCPNAVKIAAEIIESILGLTENESMGCR</sequence>
<comment type="caution">
    <text evidence="1">The sequence shown here is derived from an EMBL/GenBank/DDBJ whole genome shotgun (WGS) entry which is preliminary data.</text>
</comment>
<name>A0A4R1QLW6_9FIRM</name>
<dbReference type="OrthoDB" id="9791535at2"/>
<dbReference type="NCBIfam" id="TIGR01909">
    <property type="entry name" value="C_GCAxxG_C_C"/>
    <property type="match status" value="1"/>
</dbReference>
<accession>A0A4R1QLW6</accession>
<dbReference type="RefSeq" id="WP_031390397.1">
    <property type="nucleotide sequence ID" value="NZ_JPNB01000001.1"/>
</dbReference>